<gene>
    <name evidence="2" type="ORF">FMUND_13512</name>
</gene>
<dbReference type="OrthoDB" id="5101297at2759"/>
<evidence type="ECO:0000256" key="1">
    <source>
        <dbReference type="SAM" id="MobiDB-lite"/>
    </source>
</evidence>
<name>A0A8H6D3C6_9HYPO</name>
<sequence>MSQQRSRKRPIQPDASPEAPPPHKRPHRSGGVEPESIQEQILRLNPETLEKAYEIAEILRDASKMRLEADEEWYKDGGKRRLADSQEDIQLTRIGYEEEEHLATRQRELDVLKTALETRQGFQKGKDISAELDRVETKIRMKREMLRREFDRLAAQARALDMPSLVKLTEHYACGIIGVVRAQEEEGNGEGKEVDE</sequence>
<reference evidence="2 3" key="1">
    <citation type="submission" date="2020-05" db="EMBL/GenBank/DDBJ databases">
        <title>Identification and distribution of gene clusters putatively required for synthesis of sphingolipid metabolism inhibitors in phylogenetically diverse species of the filamentous fungus Fusarium.</title>
        <authorList>
            <person name="Kim H.-S."/>
            <person name="Busman M."/>
            <person name="Brown D.W."/>
            <person name="Divon H."/>
            <person name="Uhlig S."/>
            <person name="Proctor R.H."/>
        </authorList>
    </citation>
    <scope>NUCLEOTIDE SEQUENCE [LARGE SCALE GENOMIC DNA]</scope>
    <source>
        <strain evidence="2 3">NRRL 66235</strain>
    </source>
</reference>
<comment type="caution">
    <text evidence="2">The sequence shown here is derived from an EMBL/GenBank/DDBJ whole genome shotgun (WGS) entry which is preliminary data.</text>
</comment>
<protein>
    <submittedName>
        <fullName evidence="2">Uncharacterized protein</fullName>
    </submittedName>
</protein>
<feature type="region of interest" description="Disordered" evidence="1">
    <location>
        <begin position="1"/>
        <end position="37"/>
    </location>
</feature>
<dbReference type="AlphaFoldDB" id="A0A8H6D3C6"/>
<evidence type="ECO:0000313" key="3">
    <source>
        <dbReference type="Proteomes" id="UP000544331"/>
    </source>
</evidence>
<accession>A0A8H6D3C6</accession>
<keyword evidence="3" id="KW-1185">Reference proteome</keyword>
<proteinExistence type="predicted"/>
<dbReference type="EMBL" id="JAAOAN010000625">
    <property type="protein sequence ID" value="KAF5702343.1"/>
    <property type="molecule type" value="Genomic_DNA"/>
</dbReference>
<dbReference type="Proteomes" id="UP000544331">
    <property type="component" value="Unassembled WGS sequence"/>
</dbReference>
<organism evidence="2 3">
    <name type="scientific">Fusarium mundagurra</name>
    <dbReference type="NCBI Taxonomy" id="1567541"/>
    <lineage>
        <taxon>Eukaryota</taxon>
        <taxon>Fungi</taxon>
        <taxon>Dikarya</taxon>
        <taxon>Ascomycota</taxon>
        <taxon>Pezizomycotina</taxon>
        <taxon>Sordariomycetes</taxon>
        <taxon>Hypocreomycetidae</taxon>
        <taxon>Hypocreales</taxon>
        <taxon>Nectriaceae</taxon>
        <taxon>Fusarium</taxon>
        <taxon>Fusarium fujikuroi species complex</taxon>
    </lineage>
</organism>
<evidence type="ECO:0000313" key="2">
    <source>
        <dbReference type="EMBL" id="KAF5702343.1"/>
    </source>
</evidence>
<feature type="compositionally biased region" description="Basic residues" evidence="1">
    <location>
        <begin position="1"/>
        <end position="10"/>
    </location>
</feature>